<evidence type="ECO:0000256" key="1">
    <source>
        <dbReference type="SAM" id="MobiDB-lite"/>
    </source>
</evidence>
<feature type="region of interest" description="Disordered" evidence="1">
    <location>
        <begin position="98"/>
        <end position="150"/>
    </location>
</feature>
<reference evidence="2 3" key="1">
    <citation type="submission" date="2018-05" db="EMBL/GenBank/DDBJ databases">
        <title>Streptomyces venezuelae.</title>
        <authorList>
            <person name="Kim W."/>
            <person name="Lee N."/>
            <person name="Cho B.-K."/>
        </authorList>
    </citation>
    <scope>NUCLEOTIDE SEQUENCE [LARGE SCALE GENOMIC DNA]</scope>
    <source>
        <strain evidence="2 3">ATCC 21782</strain>
    </source>
</reference>
<organism evidence="2 3">
    <name type="scientific">Streptomyces venezuelae</name>
    <dbReference type="NCBI Taxonomy" id="54571"/>
    <lineage>
        <taxon>Bacteria</taxon>
        <taxon>Bacillati</taxon>
        <taxon>Actinomycetota</taxon>
        <taxon>Actinomycetes</taxon>
        <taxon>Kitasatosporales</taxon>
        <taxon>Streptomycetaceae</taxon>
        <taxon>Streptomyces</taxon>
    </lineage>
</organism>
<gene>
    <name evidence="2" type="ORF">DEJ50_09130</name>
</gene>
<accession>A0A5P2CYI0</accession>
<dbReference type="AlphaFoldDB" id="A0A5P2CYI0"/>
<dbReference type="RefSeq" id="WP_150207071.1">
    <property type="nucleotide sequence ID" value="NZ_CP029190.1"/>
</dbReference>
<evidence type="ECO:0000313" key="3">
    <source>
        <dbReference type="Proteomes" id="UP000325211"/>
    </source>
</evidence>
<dbReference type="EMBL" id="CP029190">
    <property type="protein sequence ID" value="QES47946.1"/>
    <property type="molecule type" value="Genomic_DNA"/>
</dbReference>
<evidence type="ECO:0000313" key="2">
    <source>
        <dbReference type="EMBL" id="QES47946.1"/>
    </source>
</evidence>
<feature type="compositionally biased region" description="Low complexity" evidence="1">
    <location>
        <begin position="129"/>
        <end position="147"/>
    </location>
</feature>
<dbReference type="OrthoDB" id="4332543at2"/>
<evidence type="ECO:0008006" key="4">
    <source>
        <dbReference type="Google" id="ProtNLM"/>
    </source>
</evidence>
<proteinExistence type="predicted"/>
<protein>
    <recommendedName>
        <fullName evidence="4">Lipoprotein</fullName>
    </recommendedName>
</protein>
<feature type="compositionally biased region" description="Low complexity" evidence="1">
    <location>
        <begin position="98"/>
        <end position="122"/>
    </location>
</feature>
<dbReference type="PROSITE" id="PS51318">
    <property type="entry name" value="TAT"/>
    <property type="match status" value="1"/>
</dbReference>
<name>A0A5P2CYI0_STRVZ</name>
<sequence length="207" mass="19931">MPWTLPSRRSLLTGTAGAVGVALLSGCSEPEPEARTGPSAEASLERRIREAAVRDSRALLERYDATLAAHPSLGGRLAPLRAAVAAHAAALAPEAAGAPGAAGASEASGAGAPKAGAPEAGESSGGPAGSARPAPSGAPGAAGAPRAVVPPKPADAVSALADAERSLAENRTVALAEAPGELARLLASVAACGAVHHHLLTTPGATA</sequence>
<dbReference type="Proteomes" id="UP000325211">
    <property type="component" value="Chromosome"/>
</dbReference>
<dbReference type="InterPro" id="IPR006311">
    <property type="entry name" value="TAT_signal"/>
</dbReference>